<dbReference type="Gene3D" id="3.50.50.60">
    <property type="entry name" value="FAD/NAD(P)-binding domain"/>
    <property type="match status" value="2"/>
</dbReference>
<reference evidence="3" key="1">
    <citation type="submission" date="2019-08" db="EMBL/GenBank/DDBJ databases">
        <title>The improved chromosome-level genome for the pearl oyster Pinctada fucata martensii using PacBio sequencing and Hi-C.</title>
        <authorList>
            <person name="Zheng Z."/>
        </authorList>
    </citation>
    <scope>NUCLEOTIDE SEQUENCE</scope>
    <source>
        <strain evidence="3">ZZ-2019</strain>
        <tissue evidence="3">Adductor muscle</tissue>
    </source>
</reference>
<keyword evidence="4" id="KW-1185">Reference proteome</keyword>
<dbReference type="InterPro" id="IPR012132">
    <property type="entry name" value="GMC_OxRdtase"/>
</dbReference>
<evidence type="ECO:0000256" key="1">
    <source>
        <dbReference type="ARBA" id="ARBA00010790"/>
    </source>
</evidence>
<dbReference type="Proteomes" id="UP001186944">
    <property type="component" value="Unassembled WGS sequence"/>
</dbReference>
<dbReference type="PANTHER" id="PTHR11552:SF147">
    <property type="entry name" value="CHOLINE DEHYDROGENASE, MITOCHONDRIAL"/>
    <property type="match status" value="1"/>
</dbReference>
<sequence>MTVNQNQITDLAKYYEEAMRELGYDSIDSNGANQIGFHKNTITSKNGRRVDTANSFLKMAADRNNLHISINSHVTKIPVKADLPVGQNLQDHIFVPIYFFPNVSWTITEEKLNNIWNLMIYLTTGKGKYPIFSKISRFKFLFLFKFQFQFKFRAVVSGTHLILNHYFSTEDIVLKMAEKNQNGFTVLPALLRPRSTGSITLQSTDPFDPPLIDPQYFTQKEDIDIFLKGVKKTLELGHTKAFKALGINIRDTYIHFPQCKKYDAPSDGYLECYIRHYATHFNHPTSTCRMGHSNDPTAVVDQDLRVKGISNLRVVDASVMRNVVSGNTNAPTIMIAEKAADLIRVELLSQGYVCDRLTSSLRKFYGRYGELVIHYDVPLSRMVDDILS</sequence>
<gene>
    <name evidence="3" type="ORF">FSP39_022571</name>
</gene>
<protein>
    <recommendedName>
        <fullName evidence="2">Glucose-methanol-choline oxidoreductase C-terminal domain-containing protein</fullName>
    </recommendedName>
</protein>
<evidence type="ECO:0000313" key="3">
    <source>
        <dbReference type="EMBL" id="KAK3103873.1"/>
    </source>
</evidence>
<comment type="caution">
    <text evidence="3">The sequence shown here is derived from an EMBL/GenBank/DDBJ whole genome shotgun (WGS) entry which is preliminary data.</text>
</comment>
<dbReference type="EMBL" id="VSWD01000005">
    <property type="protein sequence ID" value="KAK3103873.1"/>
    <property type="molecule type" value="Genomic_DNA"/>
</dbReference>
<dbReference type="SUPFAM" id="SSF51905">
    <property type="entry name" value="FAD/NAD(P)-binding domain"/>
    <property type="match status" value="1"/>
</dbReference>
<dbReference type="SUPFAM" id="SSF54373">
    <property type="entry name" value="FAD-linked reductases, C-terminal domain"/>
    <property type="match status" value="1"/>
</dbReference>
<feature type="domain" description="Glucose-methanol-choline oxidoreductase C-terminal" evidence="2">
    <location>
        <begin position="193"/>
        <end position="336"/>
    </location>
</feature>
<dbReference type="GO" id="GO:0016614">
    <property type="term" value="F:oxidoreductase activity, acting on CH-OH group of donors"/>
    <property type="evidence" value="ECO:0007669"/>
    <property type="project" value="InterPro"/>
</dbReference>
<evidence type="ECO:0000313" key="4">
    <source>
        <dbReference type="Proteomes" id="UP001186944"/>
    </source>
</evidence>
<dbReference type="InterPro" id="IPR036188">
    <property type="entry name" value="FAD/NAD-bd_sf"/>
</dbReference>
<organism evidence="3 4">
    <name type="scientific">Pinctada imbricata</name>
    <name type="common">Atlantic pearl-oyster</name>
    <name type="synonym">Pinctada martensii</name>
    <dbReference type="NCBI Taxonomy" id="66713"/>
    <lineage>
        <taxon>Eukaryota</taxon>
        <taxon>Metazoa</taxon>
        <taxon>Spiralia</taxon>
        <taxon>Lophotrochozoa</taxon>
        <taxon>Mollusca</taxon>
        <taxon>Bivalvia</taxon>
        <taxon>Autobranchia</taxon>
        <taxon>Pteriomorphia</taxon>
        <taxon>Pterioida</taxon>
        <taxon>Pterioidea</taxon>
        <taxon>Pteriidae</taxon>
        <taxon>Pinctada</taxon>
    </lineage>
</organism>
<comment type="similarity">
    <text evidence="1">Belongs to the GMC oxidoreductase family.</text>
</comment>
<name>A0AA88YFL7_PINIB</name>
<dbReference type="InterPro" id="IPR007867">
    <property type="entry name" value="GMC_OxRtase_C"/>
</dbReference>
<evidence type="ECO:0000259" key="2">
    <source>
        <dbReference type="Pfam" id="PF05199"/>
    </source>
</evidence>
<proteinExistence type="inferred from homology"/>
<dbReference type="PANTHER" id="PTHR11552">
    <property type="entry name" value="GLUCOSE-METHANOL-CHOLINE GMC OXIDOREDUCTASE"/>
    <property type="match status" value="1"/>
</dbReference>
<dbReference type="Gene3D" id="3.30.560.10">
    <property type="entry name" value="Glucose Oxidase, domain 3"/>
    <property type="match status" value="2"/>
</dbReference>
<accession>A0AA88YFL7</accession>
<dbReference type="Pfam" id="PF05199">
    <property type="entry name" value="GMC_oxred_C"/>
    <property type="match status" value="1"/>
</dbReference>
<dbReference type="AlphaFoldDB" id="A0AA88YFL7"/>
<dbReference type="GO" id="GO:0050660">
    <property type="term" value="F:flavin adenine dinucleotide binding"/>
    <property type="evidence" value="ECO:0007669"/>
    <property type="project" value="InterPro"/>
</dbReference>